<keyword evidence="2" id="KW-1185">Reference proteome</keyword>
<dbReference type="Proteomes" id="UP000194127">
    <property type="component" value="Unassembled WGS sequence"/>
</dbReference>
<proteinExistence type="predicted"/>
<reference evidence="1 2" key="1">
    <citation type="submission" date="2017-04" db="EMBL/GenBank/DDBJ databases">
        <title>Genome Sequence of the Model Brown-Rot Fungus Postia placenta SB12.</title>
        <authorList>
            <consortium name="DOE Joint Genome Institute"/>
            <person name="Gaskell J."/>
            <person name="Kersten P."/>
            <person name="Larrondo L.F."/>
            <person name="Canessa P."/>
            <person name="Martinez D."/>
            <person name="Hibbett D."/>
            <person name="Schmoll M."/>
            <person name="Kubicek C.P."/>
            <person name="Martinez A.T."/>
            <person name="Yadav J."/>
            <person name="Master E."/>
            <person name="Magnuson J.K."/>
            <person name="James T."/>
            <person name="Yaver D."/>
            <person name="Berka R."/>
            <person name="Labutti K."/>
            <person name="Lipzen A."/>
            <person name="Aerts A."/>
            <person name="Barry K."/>
            <person name="Henrissat B."/>
            <person name="Blanchette R."/>
            <person name="Grigoriev I."/>
            <person name="Cullen D."/>
        </authorList>
    </citation>
    <scope>NUCLEOTIDE SEQUENCE [LARGE SCALE GENOMIC DNA]</scope>
    <source>
        <strain evidence="1 2">MAD-698-R-SB12</strain>
    </source>
</reference>
<dbReference type="GeneID" id="36322680"/>
<dbReference type="RefSeq" id="XP_024337916.1">
    <property type="nucleotide sequence ID" value="XM_024477730.1"/>
</dbReference>
<sequence>MCGALHAHIGFRVLVATRYNLSALINVWPTEVNAVAVRRTIVRNAVGLPPSCMKAVRESVQGAFVQGHSCLSTLQAGTITFEARQSARSCSTLSGTVCMLYLCTETVARTLAATLRNGGR</sequence>
<dbReference type="AlphaFoldDB" id="A0A1X6MXZ9"/>
<organism evidence="1 2">
    <name type="scientific">Postia placenta MAD-698-R-SB12</name>
    <dbReference type="NCBI Taxonomy" id="670580"/>
    <lineage>
        <taxon>Eukaryota</taxon>
        <taxon>Fungi</taxon>
        <taxon>Dikarya</taxon>
        <taxon>Basidiomycota</taxon>
        <taxon>Agaricomycotina</taxon>
        <taxon>Agaricomycetes</taxon>
        <taxon>Polyporales</taxon>
        <taxon>Adustoporiaceae</taxon>
        <taxon>Rhodonia</taxon>
    </lineage>
</organism>
<gene>
    <name evidence="1" type="ORF">POSPLADRAFT_1040359</name>
</gene>
<accession>A0A1X6MXZ9</accession>
<name>A0A1X6MXZ9_9APHY</name>
<dbReference type="EMBL" id="KZ110599">
    <property type="protein sequence ID" value="OSX61122.1"/>
    <property type="molecule type" value="Genomic_DNA"/>
</dbReference>
<protein>
    <submittedName>
        <fullName evidence="1">Uncharacterized protein</fullName>
    </submittedName>
</protein>
<evidence type="ECO:0000313" key="1">
    <source>
        <dbReference type="EMBL" id="OSX61122.1"/>
    </source>
</evidence>
<evidence type="ECO:0000313" key="2">
    <source>
        <dbReference type="Proteomes" id="UP000194127"/>
    </source>
</evidence>